<dbReference type="PROSITE" id="PS51857">
    <property type="entry name" value="CSD_2"/>
    <property type="match status" value="1"/>
</dbReference>
<name>A0A8T2R523_CERRI</name>
<evidence type="ECO:0000313" key="5">
    <source>
        <dbReference type="EMBL" id="KAH7291067.1"/>
    </source>
</evidence>
<dbReference type="SUPFAM" id="SSF50249">
    <property type="entry name" value="Nucleic acid-binding proteins"/>
    <property type="match status" value="1"/>
</dbReference>
<dbReference type="Gene3D" id="2.40.50.140">
    <property type="entry name" value="Nucleic acid-binding proteins"/>
    <property type="match status" value="1"/>
</dbReference>
<dbReference type="InterPro" id="IPR019844">
    <property type="entry name" value="CSD_CS"/>
</dbReference>
<dbReference type="Proteomes" id="UP000825935">
    <property type="component" value="Chromosome 30"/>
</dbReference>
<feature type="compositionally biased region" description="Gly residues" evidence="2">
    <location>
        <begin position="77"/>
        <end position="104"/>
    </location>
</feature>
<dbReference type="InterPro" id="IPR001878">
    <property type="entry name" value="Znf_CCHC"/>
</dbReference>
<evidence type="ECO:0000313" key="6">
    <source>
        <dbReference type="Proteomes" id="UP000825935"/>
    </source>
</evidence>
<evidence type="ECO:0000259" key="4">
    <source>
        <dbReference type="PROSITE" id="PS51857"/>
    </source>
</evidence>
<keyword evidence="6" id="KW-1185">Reference proteome</keyword>
<protein>
    <submittedName>
        <fullName evidence="5">Uncharacterized protein</fullName>
    </submittedName>
</protein>
<proteinExistence type="predicted"/>
<dbReference type="InterPro" id="IPR011129">
    <property type="entry name" value="CSD"/>
</dbReference>
<dbReference type="SMART" id="SM00357">
    <property type="entry name" value="CSP"/>
    <property type="match status" value="1"/>
</dbReference>
<dbReference type="EMBL" id="CM035435">
    <property type="protein sequence ID" value="KAH7291067.1"/>
    <property type="molecule type" value="Genomic_DNA"/>
</dbReference>
<reference evidence="5" key="1">
    <citation type="submission" date="2021-08" db="EMBL/GenBank/DDBJ databases">
        <title>WGS assembly of Ceratopteris richardii.</title>
        <authorList>
            <person name="Marchant D.B."/>
            <person name="Chen G."/>
            <person name="Jenkins J."/>
            <person name="Shu S."/>
            <person name="Leebens-Mack J."/>
            <person name="Grimwood J."/>
            <person name="Schmutz J."/>
            <person name="Soltis P."/>
            <person name="Soltis D."/>
            <person name="Chen Z.-H."/>
        </authorList>
    </citation>
    <scope>NUCLEOTIDE SEQUENCE</scope>
    <source>
        <strain evidence="5">Whitten #5841</strain>
        <tissue evidence="5">Leaf</tissue>
    </source>
</reference>
<dbReference type="InterPro" id="IPR012340">
    <property type="entry name" value="NA-bd_OB-fold"/>
</dbReference>
<dbReference type="CDD" id="cd04458">
    <property type="entry name" value="CSP_CDS"/>
    <property type="match status" value="1"/>
</dbReference>
<dbReference type="Pfam" id="PF00313">
    <property type="entry name" value="CSD"/>
    <property type="match status" value="1"/>
</dbReference>
<gene>
    <name evidence="5" type="ORF">KP509_30G075000</name>
</gene>
<dbReference type="Pfam" id="PF00098">
    <property type="entry name" value="zf-CCHC"/>
    <property type="match status" value="1"/>
</dbReference>
<dbReference type="Gene3D" id="4.10.60.10">
    <property type="entry name" value="Zinc finger, CCHC-type"/>
    <property type="match status" value="1"/>
</dbReference>
<dbReference type="InterPro" id="IPR002059">
    <property type="entry name" value="CSP_DNA-bd"/>
</dbReference>
<dbReference type="GO" id="GO:0008270">
    <property type="term" value="F:zinc ion binding"/>
    <property type="evidence" value="ECO:0007669"/>
    <property type="project" value="UniProtKB-KW"/>
</dbReference>
<evidence type="ECO:0000256" key="2">
    <source>
        <dbReference type="SAM" id="MobiDB-lite"/>
    </source>
</evidence>
<feature type="compositionally biased region" description="Polar residues" evidence="2">
    <location>
        <begin position="63"/>
        <end position="74"/>
    </location>
</feature>
<dbReference type="AlphaFoldDB" id="A0A8T2R523"/>
<evidence type="ECO:0000256" key="1">
    <source>
        <dbReference type="PROSITE-ProRule" id="PRU00047"/>
    </source>
</evidence>
<comment type="caution">
    <text evidence="5">The sequence shown here is derived from an EMBL/GenBank/DDBJ whole genome shotgun (WGS) entry which is preliminary data.</text>
</comment>
<feature type="region of interest" description="Disordered" evidence="2">
    <location>
        <begin position="61"/>
        <end position="104"/>
    </location>
</feature>
<dbReference type="OrthoDB" id="422005at2759"/>
<keyword evidence="1" id="KW-0863">Zinc-finger</keyword>
<keyword evidence="1" id="KW-0862">Zinc</keyword>
<dbReference type="PRINTS" id="PR00050">
    <property type="entry name" value="COLDSHOCK"/>
</dbReference>
<organism evidence="5 6">
    <name type="scientific">Ceratopteris richardii</name>
    <name type="common">Triangle waterfern</name>
    <dbReference type="NCBI Taxonomy" id="49495"/>
    <lineage>
        <taxon>Eukaryota</taxon>
        <taxon>Viridiplantae</taxon>
        <taxon>Streptophyta</taxon>
        <taxon>Embryophyta</taxon>
        <taxon>Tracheophyta</taxon>
        <taxon>Polypodiopsida</taxon>
        <taxon>Polypodiidae</taxon>
        <taxon>Polypodiales</taxon>
        <taxon>Pteridineae</taxon>
        <taxon>Pteridaceae</taxon>
        <taxon>Parkerioideae</taxon>
        <taxon>Ceratopteris</taxon>
    </lineage>
</organism>
<feature type="compositionally biased region" description="Basic and acidic residues" evidence="2">
    <location>
        <begin position="179"/>
        <end position="190"/>
    </location>
</feature>
<sequence length="190" mass="19271">MAQRPVKWFNITKGFGFITPDNGSKDLFVHQTLIRSESFHSLQDGEDVEFTVEHVDNGRTKAVNVTGSNGSPVQGSSRGGGDNNGFGGGRGSGGTGRGRGRGGGRGNGYGGGSYGGGGYSGGGYGGGGGSCYNCGEQGHLARDSPDGSTRCSGGHGCYNYGEGGCSSVMSSTSFNVNPGRREDGMKTSNK</sequence>
<accession>A0A8T2R523</accession>
<keyword evidence="1" id="KW-0479">Metal-binding</keyword>
<dbReference type="PANTHER" id="PTHR46565">
    <property type="entry name" value="COLD SHOCK DOMAIN PROTEIN 2"/>
    <property type="match status" value="1"/>
</dbReference>
<dbReference type="GO" id="GO:0003676">
    <property type="term" value="F:nucleic acid binding"/>
    <property type="evidence" value="ECO:0007669"/>
    <property type="project" value="InterPro"/>
</dbReference>
<feature type="domain" description="CSD" evidence="4">
    <location>
        <begin position="1"/>
        <end position="67"/>
    </location>
</feature>
<evidence type="ECO:0000259" key="3">
    <source>
        <dbReference type="PROSITE" id="PS50158"/>
    </source>
</evidence>
<dbReference type="OMA" id="RREDGMK"/>
<feature type="domain" description="CCHC-type" evidence="3">
    <location>
        <begin position="131"/>
        <end position="146"/>
    </location>
</feature>
<dbReference type="PROSITE" id="PS50158">
    <property type="entry name" value="ZF_CCHC"/>
    <property type="match status" value="1"/>
</dbReference>
<dbReference type="PROSITE" id="PS00352">
    <property type="entry name" value="CSD_1"/>
    <property type="match status" value="1"/>
</dbReference>
<dbReference type="PANTHER" id="PTHR46565:SF20">
    <property type="entry name" value="COLD SHOCK DOMAIN-CONTAINING PROTEIN 4"/>
    <property type="match status" value="1"/>
</dbReference>
<feature type="region of interest" description="Disordered" evidence="2">
    <location>
        <begin position="170"/>
        <end position="190"/>
    </location>
</feature>